<dbReference type="RefSeq" id="WP_083892929.1">
    <property type="nucleotide sequence ID" value="NZ_CAWPHS010000034.1"/>
</dbReference>
<feature type="region of interest" description="Disordered" evidence="6">
    <location>
        <begin position="451"/>
        <end position="478"/>
    </location>
</feature>
<feature type="transmembrane region" description="Helical" evidence="7">
    <location>
        <begin position="357"/>
        <end position="378"/>
    </location>
</feature>
<evidence type="ECO:0000313" key="9">
    <source>
        <dbReference type="Proteomes" id="UP000523447"/>
    </source>
</evidence>
<evidence type="ECO:0000256" key="7">
    <source>
        <dbReference type="SAM" id="Phobius"/>
    </source>
</evidence>
<dbReference type="GO" id="GO:0015648">
    <property type="term" value="F:lipid-linked peptidoglycan transporter activity"/>
    <property type="evidence" value="ECO:0007669"/>
    <property type="project" value="TreeGrafter"/>
</dbReference>
<dbReference type="Pfam" id="PF01098">
    <property type="entry name" value="FTSW_RODA_SPOVE"/>
    <property type="match status" value="1"/>
</dbReference>
<name>A0A7X6LV78_9NOCA</name>
<evidence type="ECO:0000256" key="4">
    <source>
        <dbReference type="ARBA" id="ARBA00022989"/>
    </source>
</evidence>
<protein>
    <submittedName>
        <fullName evidence="8">FtsW/RodA/SpoVE family cell cycle protein</fullName>
    </submittedName>
</protein>
<comment type="caution">
    <text evidence="8">The sequence shown here is derived from an EMBL/GenBank/DDBJ whole genome shotgun (WGS) entry which is preliminary data.</text>
</comment>
<keyword evidence="9" id="KW-1185">Reference proteome</keyword>
<dbReference type="GO" id="GO:0032153">
    <property type="term" value="C:cell division site"/>
    <property type="evidence" value="ECO:0007669"/>
    <property type="project" value="TreeGrafter"/>
</dbReference>
<comment type="subcellular location">
    <subcellularLocation>
        <location evidence="1">Membrane</location>
        <topology evidence="1">Multi-pass membrane protein</topology>
    </subcellularLocation>
</comment>
<organism evidence="8 9">
    <name type="scientific">Nocardia veterana</name>
    <dbReference type="NCBI Taxonomy" id="132249"/>
    <lineage>
        <taxon>Bacteria</taxon>
        <taxon>Bacillati</taxon>
        <taxon>Actinomycetota</taxon>
        <taxon>Actinomycetes</taxon>
        <taxon>Mycobacteriales</taxon>
        <taxon>Nocardiaceae</taxon>
        <taxon>Nocardia</taxon>
    </lineage>
</organism>
<dbReference type="GO" id="GO:0005886">
    <property type="term" value="C:plasma membrane"/>
    <property type="evidence" value="ECO:0007669"/>
    <property type="project" value="TreeGrafter"/>
</dbReference>
<dbReference type="EMBL" id="JAAXPE010000004">
    <property type="protein sequence ID" value="NKY85200.1"/>
    <property type="molecule type" value="Genomic_DNA"/>
</dbReference>
<feature type="transmembrane region" description="Helical" evidence="7">
    <location>
        <begin position="274"/>
        <end position="292"/>
    </location>
</feature>
<feature type="transmembrane region" description="Helical" evidence="7">
    <location>
        <begin position="148"/>
        <end position="166"/>
    </location>
</feature>
<dbReference type="PANTHER" id="PTHR30474:SF3">
    <property type="entry name" value="PEPTIDOGLYCAN GLYCOSYLTRANSFERASE RODA"/>
    <property type="match status" value="1"/>
</dbReference>
<dbReference type="InterPro" id="IPR001182">
    <property type="entry name" value="FtsW/RodA"/>
</dbReference>
<feature type="transmembrane region" description="Helical" evidence="7">
    <location>
        <begin position="250"/>
        <end position="267"/>
    </location>
</feature>
<feature type="transmembrane region" description="Helical" evidence="7">
    <location>
        <begin position="423"/>
        <end position="442"/>
    </location>
</feature>
<feature type="transmembrane region" description="Helical" evidence="7">
    <location>
        <begin position="76"/>
        <end position="95"/>
    </location>
</feature>
<feature type="transmembrane region" description="Helical" evidence="7">
    <location>
        <begin position="53"/>
        <end position="69"/>
    </location>
</feature>
<evidence type="ECO:0000256" key="3">
    <source>
        <dbReference type="ARBA" id="ARBA00022960"/>
    </source>
</evidence>
<dbReference type="GO" id="GO:0008360">
    <property type="term" value="P:regulation of cell shape"/>
    <property type="evidence" value="ECO:0007669"/>
    <property type="project" value="UniProtKB-KW"/>
</dbReference>
<evidence type="ECO:0000256" key="1">
    <source>
        <dbReference type="ARBA" id="ARBA00004141"/>
    </source>
</evidence>
<gene>
    <name evidence="8" type="ORF">HGA07_06130</name>
</gene>
<accession>A0A7X6LV78</accession>
<dbReference type="PANTHER" id="PTHR30474">
    <property type="entry name" value="CELL CYCLE PROTEIN"/>
    <property type="match status" value="1"/>
</dbReference>
<keyword evidence="5 7" id="KW-0472">Membrane</keyword>
<evidence type="ECO:0000256" key="2">
    <source>
        <dbReference type="ARBA" id="ARBA00022692"/>
    </source>
</evidence>
<feature type="transmembrane region" description="Helical" evidence="7">
    <location>
        <begin position="178"/>
        <end position="206"/>
    </location>
</feature>
<feature type="transmembrane region" description="Helical" evidence="7">
    <location>
        <begin position="390"/>
        <end position="411"/>
    </location>
</feature>
<dbReference type="Proteomes" id="UP000523447">
    <property type="component" value="Unassembled WGS sequence"/>
</dbReference>
<proteinExistence type="predicted"/>
<evidence type="ECO:0000256" key="6">
    <source>
        <dbReference type="SAM" id="MobiDB-lite"/>
    </source>
</evidence>
<dbReference type="AlphaFoldDB" id="A0A7X6LV78"/>
<dbReference type="GO" id="GO:0051301">
    <property type="term" value="P:cell division"/>
    <property type="evidence" value="ECO:0007669"/>
    <property type="project" value="InterPro"/>
</dbReference>
<feature type="transmembrane region" description="Helical" evidence="7">
    <location>
        <begin position="227"/>
        <end position="244"/>
    </location>
</feature>
<evidence type="ECO:0000313" key="8">
    <source>
        <dbReference type="EMBL" id="NKY85200.1"/>
    </source>
</evidence>
<sequence>MNALRAGTLSGPIVRSRPRRAELLLCLAAVAVVAVAAWSTAAAAGGDAGSLPRSLLVFAGLTGAAHLAVRRFAARADPVILPCVVVLNGLGLVFIDRLDRAEATAAAAKGLPVPASDGAHQLIWTAAGIALFALVLVVVRDHSRPARYAYTCGLAGLVLLLIPAVLPSRFSEVNGSKSWILFAGLSFQPGEFAKVLLLIFVAAFLVANRDLFGVAGRRLLGFTVPRLRDLGPLLVVTFVSVLVLVYEKNLGFSLLVFGTVLAMVYIATGRASCLLIGVAMFAVGAVIAYHLFAHVRVRVRVWEDPMATYYTNGYQIAQGLFGLGTGGLWGTGLGAGRPQEVPFAKTDFIISTIGEELGLFGLTAVILLFGVITVRGFGAALATRDAFGKLLGGGLAFSVGWQLFVVVGGVTKLIPLTGLTTPFMSYGGSSLLANYVIVALVIRISHDARTQAAPAAPPPTPIADAMTEHIRRPRPRRP</sequence>
<feature type="transmembrane region" description="Helical" evidence="7">
    <location>
        <begin position="121"/>
        <end position="139"/>
    </location>
</feature>
<keyword evidence="4 7" id="KW-1133">Transmembrane helix</keyword>
<keyword evidence="2 7" id="KW-0812">Transmembrane</keyword>
<reference evidence="8 9" key="1">
    <citation type="submission" date="2020-04" db="EMBL/GenBank/DDBJ databases">
        <title>MicrobeNet Type strains.</title>
        <authorList>
            <person name="Nicholson A.C."/>
        </authorList>
    </citation>
    <scope>NUCLEOTIDE SEQUENCE [LARGE SCALE GENOMIC DNA]</scope>
    <source>
        <strain evidence="8 9">DSM 44445</strain>
    </source>
</reference>
<keyword evidence="3" id="KW-0133">Cell shape</keyword>
<evidence type="ECO:0000256" key="5">
    <source>
        <dbReference type="ARBA" id="ARBA00023136"/>
    </source>
</evidence>